<keyword evidence="2" id="KW-1185">Reference proteome</keyword>
<reference evidence="1" key="2">
    <citation type="submission" date="2025-09" db="UniProtKB">
        <authorList>
            <consortium name="Ensembl"/>
        </authorList>
    </citation>
    <scope>IDENTIFICATION</scope>
</reference>
<dbReference type="Proteomes" id="UP000694427">
    <property type="component" value="Unplaced"/>
</dbReference>
<reference evidence="1" key="1">
    <citation type="submission" date="2025-08" db="UniProtKB">
        <authorList>
            <consortium name="Ensembl"/>
        </authorList>
    </citation>
    <scope>IDENTIFICATION</scope>
</reference>
<dbReference type="AlphaFoldDB" id="A0A8C1LHC4"/>
<protein>
    <submittedName>
        <fullName evidence="1">Uncharacterized protein</fullName>
    </submittedName>
</protein>
<accession>A0A8C1LHC4</accession>
<organism evidence="1 2">
    <name type="scientific">Cyprinus carpio</name>
    <name type="common">Common carp</name>
    <dbReference type="NCBI Taxonomy" id="7962"/>
    <lineage>
        <taxon>Eukaryota</taxon>
        <taxon>Metazoa</taxon>
        <taxon>Chordata</taxon>
        <taxon>Craniata</taxon>
        <taxon>Vertebrata</taxon>
        <taxon>Euteleostomi</taxon>
        <taxon>Actinopterygii</taxon>
        <taxon>Neopterygii</taxon>
        <taxon>Teleostei</taxon>
        <taxon>Ostariophysi</taxon>
        <taxon>Cypriniformes</taxon>
        <taxon>Cyprinidae</taxon>
        <taxon>Cyprininae</taxon>
        <taxon>Cyprinus</taxon>
    </lineage>
</organism>
<evidence type="ECO:0000313" key="1">
    <source>
        <dbReference type="Ensembl" id="ENSCCRP00010062339.1"/>
    </source>
</evidence>
<name>A0A8C1LHC4_CYPCA</name>
<dbReference type="Ensembl" id="ENSCCRT00010068415.1">
    <property type="protein sequence ID" value="ENSCCRP00010062339.1"/>
    <property type="gene ID" value="ENSCCRG00010026559.1"/>
</dbReference>
<proteinExistence type="predicted"/>
<sequence length="71" mass="7825">MGLIARVRKEWFIIGILLVITCAKLAPSVGVKGVDLDMITQCFNRCGLCGNRLMGVLTVLVIFVTRCNTRI</sequence>
<evidence type="ECO:0000313" key="2">
    <source>
        <dbReference type="Proteomes" id="UP000694427"/>
    </source>
</evidence>